<name>A0A5J5RT42_GOSBA</name>
<dbReference type="GO" id="GO:0005886">
    <property type="term" value="C:plasma membrane"/>
    <property type="evidence" value="ECO:0007669"/>
    <property type="project" value="UniProtKB-SubCell"/>
</dbReference>
<evidence type="ECO:0000256" key="1">
    <source>
        <dbReference type="ARBA" id="ARBA00004236"/>
    </source>
</evidence>
<evidence type="ECO:0000256" key="9">
    <source>
        <dbReference type="ARBA" id="ARBA00023136"/>
    </source>
</evidence>
<protein>
    <recommendedName>
        <fullName evidence="16">Leucine-rich repeat-containing N-terminal plant-type domain-containing protein</fullName>
    </recommendedName>
</protein>
<reference evidence="15" key="1">
    <citation type="journal article" date="2020" name="Nat. Genet.">
        <title>Genomic diversifications of five Gossypium allopolyploid species and their impact on cotton improvement.</title>
        <authorList>
            <person name="Chen Z.J."/>
            <person name="Sreedasyam A."/>
            <person name="Ando A."/>
            <person name="Song Q."/>
            <person name="De Santiago L.M."/>
            <person name="Hulse-Kemp A.M."/>
            <person name="Ding M."/>
            <person name="Ye W."/>
            <person name="Kirkbride R.C."/>
            <person name="Jenkins J."/>
            <person name="Plott C."/>
            <person name="Lovell J."/>
            <person name="Lin Y.M."/>
            <person name="Vaughn R."/>
            <person name="Liu B."/>
            <person name="Simpson S."/>
            <person name="Scheffler B.E."/>
            <person name="Wen L."/>
            <person name="Saski C.A."/>
            <person name="Grover C.E."/>
            <person name="Hu G."/>
            <person name="Conover J.L."/>
            <person name="Carlson J.W."/>
            <person name="Shu S."/>
            <person name="Boston L.B."/>
            <person name="Williams M."/>
            <person name="Peterson D.G."/>
            <person name="McGee K."/>
            <person name="Jones D.C."/>
            <person name="Wendel J.F."/>
            <person name="Stelly D.M."/>
            <person name="Grimwood J."/>
            <person name="Schmutz J."/>
        </authorList>
    </citation>
    <scope>NUCLEOTIDE SEQUENCE [LARGE SCALE GENOMIC DNA]</scope>
    <source>
        <strain evidence="15">cv. 3-79</strain>
    </source>
</reference>
<keyword evidence="3" id="KW-1003">Cell membrane</keyword>
<keyword evidence="4" id="KW-0433">Leucine-rich repeat</keyword>
<dbReference type="InterPro" id="IPR032675">
    <property type="entry name" value="LRR_dom_sf"/>
</dbReference>
<dbReference type="SUPFAM" id="SSF52058">
    <property type="entry name" value="L domain-like"/>
    <property type="match status" value="2"/>
</dbReference>
<dbReference type="Proteomes" id="UP000327439">
    <property type="component" value="Chromosome D04"/>
</dbReference>
<keyword evidence="7" id="KW-0677">Repeat</keyword>
<dbReference type="AlphaFoldDB" id="A0A5J5RT42"/>
<dbReference type="PANTHER" id="PTHR48062:SF52">
    <property type="entry name" value="RECEPTOR-LIKE PROTEIN 8-RELATED"/>
    <property type="match status" value="1"/>
</dbReference>
<keyword evidence="6" id="KW-0732">Signal</keyword>
<dbReference type="FunFam" id="3.80.10.10:FF:000095">
    <property type="entry name" value="LRR receptor-like serine/threonine-protein kinase GSO1"/>
    <property type="match status" value="1"/>
</dbReference>
<dbReference type="PROSITE" id="PS51450">
    <property type="entry name" value="LRR"/>
    <property type="match status" value="1"/>
</dbReference>
<proteinExistence type="inferred from homology"/>
<evidence type="ECO:0000256" key="7">
    <source>
        <dbReference type="ARBA" id="ARBA00022737"/>
    </source>
</evidence>
<dbReference type="InterPro" id="IPR003591">
    <property type="entry name" value="Leu-rich_rpt_typical-subtyp"/>
</dbReference>
<evidence type="ECO:0000256" key="10">
    <source>
        <dbReference type="ARBA" id="ARBA00023170"/>
    </source>
</evidence>
<dbReference type="InterPro" id="IPR001611">
    <property type="entry name" value="Leu-rich_rpt"/>
</dbReference>
<dbReference type="FunFam" id="3.80.10.10:FF:000213">
    <property type="entry name" value="Tyrosine-sulfated glycopeptide receptor 1"/>
    <property type="match status" value="1"/>
</dbReference>
<gene>
    <name evidence="14" type="ORF">ES319_D04G068900v1</name>
</gene>
<dbReference type="OrthoDB" id="4691307at2759"/>
<feature type="transmembrane region" description="Helical" evidence="13">
    <location>
        <begin position="694"/>
        <end position="717"/>
    </location>
</feature>
<evidence type="ECO:0000313" key="15">
    <source>
        <dbReference type="Proteomes" id="UP000327439"/>
    </source>
</evidence>
<evidence type="ECO:0000256" key="4">
    <source>
        <dbReference type="ARBA" id="ARBA00022614"/>
    </source>
</evidence>
<keyword evidence="10" id="KW-0675">Receptor</keyword>
<dbReference type="SUPFAM" id="SSF52047">
    <property type="entry name" value="RNI-like"/>
    <property type="match status" value="1"/>
</dbReference>
<evidence type="ECO:0000256" key="8">
    <source>
        <dbReference type="ARBA" id="ARBA00022989"/>
    </source>
</evidence>
<evidence type="ECO:0000256" key="3">
    <source>
        <dbReference type="ARBA" id="ARBA00022475"/>
    </source>
</evidence>
<keyword evidence="5 13" id="KW-0812">Transmembrane</keyword>
<dbReference type="SMART" id="SM00369">
    <property type="entry name" value="LRR_TYP"/>
    <property type="match status" value="8"/>
</dbReference>
<keyword evidence="15" id="KW-1185">Reference proteome</keyword>
<evidence type="ECO:0000313" key="14">
    <source>
        <dbReference type="EMBL" id="KAB2034217.1"/>
    </source>
</evidence>
<keyword evidence="11" id="KW-0325">Glycoprotein</keyword>
<evidence type="ECO:0000256" key="2">
    <source>
        <dbReference type="ARBA" id="ARBA00009592"/>
    </source>
</evidence>
<comment type="subcellular location">
    <subcellularLocation>
        <location evidence="1">Cell membrane</location>
    </subcellularLocation>
    <subcellularLocation>
        <location evidence="12">Endomembrane system</location>
        <topology evidence="12">Single-pass membrane protein</topology>
    </subcellularLocation>
</comment>
<keyword evidence="9 13" id="KW-0472">Membrane</keyword>
<accession>A0A5J5RT42</accession>
<evidence type="ECO:0000256" key="11">
    <source>
        <dbReference type="ARBA" id="ARBA00023180"/>
    </source>
</evidence>
<sequence>MKFLGSLPSLVYLDLSLNHLEGPLSSVELENLKNLKVLNLYRNYLNGTLPIQDLSYNNLEGSIPPNIGNLSSLKAFSVARNLLAASLPSGLCQLKRLQELDLSQNYFEGILPPCLSNLTFIGLLDVSDNNFSGTLSASLIHSLTFSWYLDFSYNHFEGSFSLSSFKTHSKLEVLQFASNNVDFNNKFRASFPGWLLVNNADLEILKLRNNFLFGEFQLPPFAMTNAVMVDVSGNQIHDLPENIGKILPHMEYLDLSGNAFEQDLLPSIGDMKILQVLDLSYNNFSREIPKELTVGCNDLRVLMLSGNKLHGQIFPMLYNLTQLRVLQLRNNYFSGNLSNVKAKGRVLGNLALLDIGYNFMTGNIGSWIGNVTYLDILVMRNNYLEGQFQCEGISRSVYYLDLSHNLLSAPLPSCPRLQHLYLQGNKYSVSISEVFLNTSQLLVLNLRDNNLSGSIPGIIGLLTSLKVLLLSQNLLSGLIPEELCELKQISMMDLSLNSFSGSIPPCFQGIRNGTLKKDYVLHSTAEQSVTNVEVDFLTKHRSNTYKGGILNFMSGLDLSCNKLSGRIPYEVGNLAWIHALNLSYNQLTGPIPKSFSNLTQIESLDLSHNMLSGEIPSLLINLYFLEVFSVAYNNLSGRIPDMKAQFGIFDRSSYEGNQFLCGQPLNQNCSIVSPHPLIKFVDQSKEKWYGIDPVLFSVTFSTTYIIFFLTSIIILYLNPYWRRRWFNFFENRIYYPAYDFISSIVHKACAKLCW</sequence>
<keyword evidence="8 13" id="KW-1133">Transmembrane helix</keyword>
<comment type="similarity">
    <text evidence="2">Belongs to the RLP family.</text>
</comment>
<evidence type="ECO:0000256" key="6">
    <source>
        <dbReference type="ARBA" id="ARBA00022729"/>
    </source>
</evidence>
<evidence type="ECO:0008006" key="16">
    <source>
        <dbReference type="Google" id="ProtNLM"/>
    </source>
</evidence>
<dbReference type="Gene3D" id="3.80.10.10">
    <property type="entry name" value="Ribonuclease Inhibitor"/>
    <property type="match status" value="5"/>
</dbReference>
<evidence type="ECO:0000256" key="13">
    <source>
        <dbReference type="SAM" id="Phobius"/>
    </source>
</evidence>
<dbReference type="PANTHER" id="PTHR48062">
    <property type="entry name" value="RECEPTOR-LIKE PROTEIN 14"/>
    <property type="match status" value="1"/>
</dbReference>
<dbReference type="InterPro" id="IPR051502">
    <property type="entry name" value="RLP_Defense_Trigger"/>
</dbReference>
<evidence type="ECO:0000256" key="12">
    <source>
        <dbReference type="ARBA" id="ARBA00037847"/>
    </source>
</evidence>
<organism evidence="14 15">
    <name type="scientific">Gossypium barbadense</name>
    <name type="common">Sea Island cotton</name>
    <name type="synonym">Hibiscus barbadensis</name>
    <dbReference type="NCBI Taxonomy" id="3634"/>
    <lineage>
        <taxon>Eukaryota</taxon>
        <taxon>Viridiplantae</taxon>
        <taxon>Streptophyta</taxon>
        <taxon>Embryophyta</taxon>
        <taxon>Tracheophyta</taxon>
        <taxon>Spermatophyta</taxon>
        <taxon>Magnoliopsida</taxon>
        <taxon>eudicotyledons</taxon>
        <taxon>Gunneridae</taxon>
        <taxon>Pentapetalae</taxon>
        <taxon>rosids</taxon>
        <taxon>malvids</taxon>
        <taxon>Malvales</taxon>
        <taxon>Malvaceae</taxon>
        <taxon>Malvoideae</taxon>
        <taxon>Gossypium</taxon>
    </lineage>
</organism>
<dbReference type="Pfam" id="PF00560">
    <property type="entry name" value="LRR_1"/>
    <property type="match status" value="5"/>
</dbReference>
<evidence type="ECO:0000256" key="5">
    <source>
        <dbReference type="ARBA" id="ARBA00022692"/>
    </source>
</evidence>
<dbReference type="EMBL" id="CM018218">
    <property type="protein sequence ID" value="KAB2034217.1"/>
    <property type="molecule type" value="Genomic_DNA"/>
</dbReference>
<dbReference type="Pfam" id="PF13855">
    <property type="entry name" value="LRR_8"/>
    <property type="match status" value="1"/>
</dbReference>